<accession>A0A6S7JZJ1</accession>
<name>A0A6S7JZJ1_PARCT</name>
<protein>
    <submittedName>
        <fullName evidence="1">Uncharacterized protein</fullName>
    </submittedName>
</protein>
<proteinExistence type="predicted"/>
<dbReference type="PANTHER" id="PTHR19446">
    <property type="entry name" value="REVERSE TRANSCRIPTASES"/>
    <property type="match status" value="1"/>
</dbReference>
<evidence type="ECO:0000313" key="2">
    <source>
        <dbReference type="Proteomes" id="UP001152795"/>
    </source>
</evidence>
<comment type="caution">
    <text evidence="1">The sequence shown here is derived from an EMBL/GenBank/DDBJ whole genome shotgun (WGS) entry which is preliminary data.</text>
</comment>
<sequence>IGPQLAENIPPSDFDPLHHVIPGANAFEFKNITRAELVSVLKKVKASKAPGRIDKISSKLLKGAGDSIIESLMYLFNLVLNTGIFPDDMRLAKVTPIYKSGERTNCGLYRPISIISVVAKILEKTIYISSNI</sequence>
<dbReference type="OrthoDB" id="9802488at2759"/>
<evidence type="ECO:0000313" key="1">
    <source>
        <dbReference type="EMBL" id="CAB4037327.1"/>
    </source>
</evidence>
<keyword evidence="2" id="KW-1185">Reference proteome</keyword>
<organism evidence="1 2">
    <name type="scientific">Paramuricea clavata</name>
    <name type="common">Red gorgonian</name>
    <name type="synonym">Violescent sea-whip</name>
    <dbReference type="NCBI Taxonomy" id="317549"/>
    <lineage>
        <taxon>Eukaryota</taxon>
        <taxon>Metazoa</taxon>
        <taxon>Cnidaria</taxon>
        <taxon>Anthozoa</taxon>
        <taxon>Octocorallia</taxon>
        <taxon>Malacalcyonacea</taxon>
        <taxon>Plexauridae</taxon>
        <taxon>Paramuricea</taxon>
    </lineage>
</organism>
<dbReference type="AlphaFoldDB" id="A0A6S7JZJ1"/>
<dbReference type="Proteomes" id="UP001152795">
    <property type="component" value="Unassembled WGS sequence"/>
</dbReference>
<reference evidence="1" key="1">
    <citation type="submission" date="2020-04" db="EMBL/GenBank/DDBJ databases">
        <authorList>
            <person name="Alioto T."/>
            <person name="Alioto T."/>
            <person name="Gomez Garrido J."/>
        </authorList>
    </citation>
    <scope>NUCLEOTIDE SEQUENCE</scope>
    <source>
        <strain evidence="1">A484AB</strain>
    </source>
</reference>
<gene>
    <name evidence="1" type="ORF">PACLA_8A006160</name>
</gene>
<dbReference type="EMBL" id="CACRXK020022954">
    <property type="protein sequence ID" value="CAB4037327.1"/>
    <property type="molecule type" value="Genomic_DNA"/>
</dbReference>
<feature type="non-terminal residue" evidence="1">
    <location>
        <position position="1"/>
    </location>
</feature>